<evidence type="ECO:0000313" key="7">
    <source>
        <dbReference type="Proteomes" id="UP000516786"/>
    </source>
</evidence>
<dbReference type="Proteomes" id="UP000516786">
    <property type="component" value="Plasmid pZXPA-20-602k"/>
</dbReference>
<keyword evidence="3" id="KW-0732">Signal</keyword>
<evidence type="ECO:0000256" key="2">
    <source>
        <dbReference type="SAM" id="Phobius"/>
    </source>
</evidence>
<dbReference type="RefSeq" id="WP_084851945.1">
    <property type="nucleotide sequence ID" value="NZ_CP061724.1"/>
</dbReference>
<evidence type="ECO:0008006" key="8">
    <source>
        <dbReference type="Google" id="ProtNLM"/>
    </source>
</evidence>
<feature type="compositionally biased region" description="Low complexity" evidence="1">
    <location>
        <begin position="131"/>
        <end position="143"/>
    </location>
</feature>
<feature type="compositionally biased region" description="Basic and acidic residues" evidence="1">
    <location>
        <begin position="113"/>
        <end position="130"/>
    </location>
</feature>
<gene>
    <name evidence="4" type="ORF">B7H17_19760</name>
    <name evidence="5" type="ORF">ID616_31685</name>
</gene>
<dbReference type="Proteomes" id="UP000193675">
    <property type="component" value="Unassembled WGS sequence"/>
</dbReference>
<organism evidence="4 6">
    <name type="scientific">Pseudomonas putida</name>
    <name type="common">Arthrobacter siderocapsulatus</name>
    <dbReference type="NCBI Taxonomy" id="303"/>
    <lineage>
        <taxon>Bacteria</taxon>
        <taxon>Pseudomonadati</taxon>
        <taxon>Pseudomonadota</taxon>
        <taxon>Gammaproteobacteria</taxon>
        <taxon>Pseudomonadales</taxon>
        <taxon>Pseudomonadaceae</taxon>
        <taxon>Pseudomonas</taxon>
    </lineage>
</organism>
<dbReference type="EMBL" id="NBWC01000031">
    <property type="protein sequence ID" value="ORL61949.1"/>
    <property type="molecule type" value="Genomic_DNA"/>
</dbReference>
<proteinExistence type="predicted"/>
<feature type="compositionally biased region" description="Polar residues" evidence="1">
    <location>
        <begin position="144"/>
        <end position="154"/>
    </location>
</feature>
<dbReference type="OrthoDB" id="5957809at2"/>
<geneLocation type="plasmid" evidence="5 7">
    <name>pZXPA-20-602k</name>
</geneLocation>
<feature type="region of interest" description="Disordered" evidence="1">
    <location>
        <begin position="113"/>
        <end position="166"/>
    </location>
</feature>
<evidence type="ECO:0000256" key="3">
    <source>
        <dbReference type="SAM" id="SignalP"/>
    </source>
</evidence>
<feature type="transmembrane region" description="Helical" evidence="2">
    <location>
        <begin position="181"/>
        <end position="198"/>
    </location>
</feature>
<feature type="chain" id="PRO_5011905277" description="DUF1311 domain-containing protein" evidence="3">
    <location>
        <begin position="21"/>
        <end position="361"/>
    </location>
</feature>
<dbReference type="PANTHER" id="PTHR37549">
    <property type="entry name" value="LIPOPROTEIN LPRI"/>
    <property type="match status" value="1"/>
</dbReference>
<feature type="transmembrane region" description="Helical" evidence="2">
    <location>
        <begin position="270"/>
        <end position="299"/>
    </location>
</feature>
<dbReference type="PANTHER" id="PTHR37549:SF1">
    <property type="entry name" value="LIPOPROTEIN LPRI"/>
    <property type="match status" value="1"/>
</dbReference>
<sequence length="361" mass="39162">MLTKGAIALVLGLAAGSVSAASFDCSKASGFAETEICRDGYLSGVDGVLDRTYKKAVAASSNPEGLRQSQRQWLQIRNQCKDQKCLDKALGSRIQELERIASDERVLAMHAREEREAAQRRAADAERERQAAALANQQRQSAQMAQRTPPQASTLPAVRPGSTKAQQESNPVATWFIKGPGWKYTLVLGLLLSIWAVVRHHRGSATIYSDYTDALITNALPALGIVTAAVCKWLEMPGVVSVFSVVAGFILSITYAIYATVKNNRGGLSIFLTLVAKLTLISVFYVVIGMLIASLFNGGTRRKGEAQARADARNRRERKATMALITALSAAYTALTAWVCRNPKFTPVGECLEFNRVPALT</sequence>
<reference evidence="5 7" key="2">
    <citation type="submission" date="2020-09" db="EMBL/GenBank/DDBJ databases">
        <title>Co-existence of a novel multidrug-resistance efflux pump with carbapenem resistance gene blaVIM-2 in one megaplasmid in Pseudomonas putida.</title>
        <authorList>
            <person name="Peng K."/>
            <person name="Li R."/>
        </authorList>
    </citation>
    <scope>NUCLEOTIDE SEQUENCE [LARGE SCALE GENOMIC DNA]</scope>
    <source>
        <strain evidence="5 7">ZXPA-20</strain>
        <plasmid evidence="5 7">pZXPA-20-602k</plasmid>
    </source>
</reference>
<dbReference type="EMBL" id="CP061724">
    <property type="protein sequence ID" value="QOD01167.1"/>
    <property type="molecule type" value="Genomic_DNA"/>
</dbReference>
<evidence type="ECO:0000313" key="5">
    <source>
        <dbReference type="EMBL" id="QOD01167.1"/>
    </source>
</evidence>
<keyword evidence="2" id="KW-0472">Membrane</keyword>
<dbReference type="Gene3D" id="1.20.1270.180">
    <property type="match status" value="1"/>
</dbReference>
<keyword evidence="2" id="KW-0812">Transmembrane</keyword>
<protein>
    <recommendedName>
        <fullName evidence="8">DUF1311 domain-containing protein</fullName>
    </recommendedName>
</protein>
<feature type="transmembrane region" description="Helical" evidence="2">
    <location>
        <begin position="239"/>
        <end position="258"/>
    </location>
</feature>
<keyword evidence="5" id="KW-0614">Plasmid</keyword>
<dbReference type="InterPro" id="IPR052755">
    <property type="entry name" value="Lysozyme_Inhibitor_LprI"/>
</dbReference>
<name>A0A1X0ZWG5_PSEPU</name>
<evidence type="ECO:0000313" key="4">
    <source>
        <dbReference type="EMBL" id="ORL61949.1"/>
    </source>
</evidence>
<evidence type="ECO:0000256" key="1">
    <source>
        <dbReference type="SAM" id="MobiDB-lite"/>
    </source>
</evidence>
<feature type="signal peptide" evidence="3">
    <location>
        <begin position="1"/>
        <end position="20"/>
    </location>
</feature>
<accession>A0A1X0ZWG5</accession>
<reference evidence="4 6" key="1">
    <citation type="submission" date="2017-04" db="EMBL/GenBank/DDBJ databases">
        <title>Presence of VIM-2 positive Pseudomonas species in chickens and their surrounding environment.</title>
        <authorList>
            <person name="Zhang R."/>
        </authorList>
    </citation>
    <scope>NUCLEOTIDE SEQUENCE [LARGE SCALE GENOMIC DNA]</scope>
    <source>
        <strain evidence="4 6">DZ-C18</strain>
    </source>
</reference>
<keyword evidence="2" id="KW-1133">Transmembrane helix</keyword>
<dbReference type="AlphaFoldDB" id="A0A1X0ZWG5"/>
<feature type="transmembrane region" description="Helical" evidence="2">
    <location>
        <begin position="320"/>
        <end position="339"/>
    </location>
</feature>
<evidence type="ECO:0000313" key="6">
    <source>
        <dbReference type="Proteomes" id="UP000193675"/>
    </source>
</evidence>
<dbReference type="GO" id="GO:0005576">
    <property type="term" value="C:extracellular region"/>
    <property type="evidence" value="ECO:0007669"/>
    <property type="project" value="TreeGrafter"/>
</dbReference>